<dbReference type="EMBL" id="WRXO01000001">
    <property type="protein sequence ID" value="MVT40072.1"/>
    <property type="molecule type" value="Genomic_DNA"/>
</dbReference>
<keyword evidence="3" id="KW-0804">Transcription</keyword>
<evidence type="ECO:0000313" key="5">
    <source>
        <dbReference type="EMBL" id="MVT40072.1"/>
    </source>
</evidence>
<keyword evidence="6" id="KW-1185">Reference proteome</keyword>
<feature type="domain" description="HTH araC/xylS-type" evidence="4">
    <location>
        <begin position="175"/>
        <end position="274"/>
    </location>
</feature>
<sequence>MPINFFRHICTPDDAFITRISPPESLRDFVEGFYLFKTQDLHGRQLFFNDGYPVITLMQHRGSKILINLNGDIINIGNAWVCGGLLKNIYCESSINTEEFFVIRFNPITFFKLFNIRENVFEHKPVFDLVEIITDDFSVFNNDFYSNTSVEHKVEAATGFLSQRICATAFPDLLKDLINHIEQGRSLTVRELSKACGVRLNYKWLERNFKKYIGVSPKDYLLLRRFLNAYRSLDSLSSKTLLQTALEHGYYDDNHLIKDFRSFSGQSPKAFFQNISRT</sequence>
<dbReference type="Gene3D" id="1.10.10.60">
    <property type="entry name" value="Homeodomain-like"/>
    <property type="match status" value="1"/>
</dbReference>
<dbReference type="PANTHER" id="PTHR46796">
    <property type="entry name" value="HTH-TYPE TRANSCRIPTIONAL ACTIVATOR RHAS-RELATED"/>
    <property type="match status" value="1"/>
</dbReference>
<accession>A0A6N8J7B5</accession>
<dbReference type="PROSITE" id="PS01124">
    <property type="entry name" value="HTH_ARAC_FAMILY_2"/>
    <property type="match status" value="1"/>
</dbReference>
<dbReference type="PANTHER" id="PTHR46796:SF13">
    <property type="entry name" value="HTH-TYPE TRANSCRIPTIONAL ACTIVATOR RHAS"/>
    <property type="match status" value="1"/>
</dbReference>
<evidence type="ECO:0000313" key="6">
    <source>
        <dbReference type="Proteomes" id="UP000468388"/>
    </source>
</evidence>
<organism evidence="5 6">
    <name type="scientific">Chitinophaga oryziterrae</name>
    <dbReference type="NCBI Taxonomy" id="1031224"/>
    <lineage>
        <taxon>Bacteria</taxon>
        <taxon>Pseudomonadati</taxon>
        <taxon>Bacteroidota</taxon>
        <taxon>Chitinophagia</taxon>
        <taxon>Chitinophagales</taxon>
        <taxon>Chitinophagaceae</taxon>
        <taxon>Chitinophaga</taxon>
    </lineage>
</organism>
<dbReference type="OrthoDB" id="655946at2"/>
<dbReference type="AlphaFoldDB" id="A0A6N8J7B5"/>
<proteinExistence type="predicted"/>
<protein>
    <submittedName>
        <fullName evidence="5">Helix-turn-helix domain-containing protein</fullName>
    </submittedName>
</protein>
<evidence type="ECO:0000256" key="1">
    <source>
        <dbReference type="ARBA" id="ARBA00023015"/>
    </source>
</evidence>
<dbReference type="Pfam" id="PF12833">
    <property type="entry name" value="HTH_18"/>
    <property type="match status" value="1"/>
</dbReference>
<name>A0A6N8J7B5_9BACT</name>
<dbReference type="RefSeq" id="WP_157298704.1">
    <property type="nucleotide sequence ID" value="NZ_BAAAZB010000005.1"/>
</dbReference>
<evidence type="ECO:0000259" key="4">
    <source>
        <dbReference type="PROSITE" id="PS01124"/>
    </source>
</evidence>
<dbReference type="GO" id="GO:0003700">
    <property type="term" value="F:DNA-binding transcription factor activity"/>
    <property type="evidence" value="ECO:0007669"/>
    <property type="project" value="InterPro"/>
</dbReference>
<dbReference type="InterPro" id="IPR018060">
    <property type="entry name" value="HTH_AraC"/>
</dbReference>
<comment type="caution">
    <text evidence="5">The sequence shown here is derived from an EMBL/GenBank/DDBJ whole genome shotgun (WGS) entry which is preliminary data.</text>
</comment>
<keyword evidence="1" id="KW-0805">Transcription regulation</keyword>
<dbReference type="Proteomes" id="UP000468388">
    <property type="component" value="Unassembled WGS sequence"/>
</dbReference>
<evidence type="ECO:0000256" key="2">
    <source>
        <dbReference type="ARBA" id="ARBA00023125"/>
    </source>
</evidence>
<evidence type="ECO:0000256" key="3">
    <source>
        <dbReference type="ARBA" id="ARBA00023163"/>
    </source>
</evidence>
<reference evidence="5 6" key="1">
    <citation type="submission" date="2019-12" db="EMBL/GenBank/DDBJ databases">
        <title>The draft genomic sequence of strain Chitinophaga oryziterrae JCM 16595.</title>
        <authorList>
            <person name="Zhang X."/>
        </authorList>
    </citation>
    <scope>NUCLEOTIDE SEQUENCE [LARGE SCALE GENOMIC DNA]</scope>
    <source>
        <strain evidence="5 6">JCM 16595</strain>
    </source>
</reference>
<keyword evidence="2" id="KW-0238">DNA-binding</keyword>
<dbReference type="InterPro" id="IPR050204">
    <property type="entry name" value="AraC_XylS_family_regulators"/>
</dbReference>
<gene>
    <name evidence="5" type="ORF">GO495_05720</name>
</gene>
<dbReference type="GO" id="GO:0043565">
    <property type="term" value="F:sequence-specific DNA binding"/>
    <property type="evidence" value="ECO:0007669"/>
    <property type="project" value="InterPro"/>
</dbReference>
<dbReference type="SMART" id="SM00342">
    <property type="entry name" value="HTH_ARAC"/>
    <property type="match status" value="1"/>
</dbReference>